<dbReference type="Pfam" id="PF00069">
    <property type="entry name" value="Pkinase"/>
    <property type="match status" value="1"/>
</dbReference>
<keyword evidence="18" id="KW-1185">Reference proteome</keyword>
<dbReference type="GO" id="GO:0005524">
    <property type="term" value="F:ATP binding"/>
    <property type="evidence" value="ECO:0007669"/>
    <property type="project" value="UniProtKB-UniRule"/>
</dbReference>
<evidence type="ECO:0000256" key="2">
    <source>
        <dbReference type="ARBA" id="ARBA00022527"/>
    </source>
</evidence>
<feature type="transmembrane region" description="Helical" evidence="14">
    <location>
        <begin position="386"/>
        <end position="405"/>
    </location>
</feature>
<protein>
    <recommendedName>
        <fullName evidence="16">Protein kinase domain-containing protein</fullName>
    </recommendedName>
</protein>
<dbReference type="InterPro" id="IPR008271">
    <property type="entry name" value="Ser/Thr_kinase_AS"/>
</dbReference>
<evidence type="ECO:0000256" key="9">
    <source>
        <dbReference type="ARBA" id="ARBA00022989"/>
    </source>
</evidence>
<dbReference type="CDD" id="cd14066">
    <property type="entry name" value="STKc_IRAK"/>
    <property type="match status" value="1"/>
</dbReference>
<dbReference type="AlphaFoldDB" id="A0A8J5SMH9"/>
<evidence type="ECO:0000256" key="5">
    <source>
        <dbReference type="ARBA" id="ARBA00022729"/>
    </source>
</evidence>
<dbReference type="PANTHER" id="PTHR27005">
    <property type="entry name" value="WALL-ASSOCIATED RECEPTOR KINASE-LIKE 21"/>
    <property type="match status" value="1"/>
</dbReference>
<dbReference type="CDD" id="cd00054">
    <property type="entry name" value="EGF_CA"/>
    <property type="match status" value="1"/>
</dbReference>
<sequence length="773" mass="85690">MEMAVASPWLTILILAATLVLATINMSEASRMAKPGCQETCGNLTIPYPFGIGIRPDCYYRQGFDVSCEGNRTFMHNSSSNMTIYNINLLGGQARVSTLIASKCSYSNNDTTDGWATAHTADFFTISTRANKLTAVGCNTLAFLGGYNKDQQATGAGCFSRCLDKQSVDNSGQCSGMGCCQTSIAPNLSSFNLSFDDRFDNSQVNTFNPCSYAFVAEQDWFRFEPAYLEGNKLTDRYKDGVPAVLDWVAGKETCDEAMRNISYACVSKNSQCINSKNATGYLCVCNNGFAGNPYLKDGCEGIHFHLASSPQVNLSANLQLFCYSYMVSADIDECQFPDKYGCQGICTNAIGDYSCSCKPGTHSTDPKREPCNPIIASERARLTKTFIGISACAILFLICIFALLIECQKRKLMKEKERFFQQNGGLLLYEQIRSKQVDTVRIFTTEELVNATDNFDSSRELGRGGHGTVYKGILRDNRVVAIKRSKIMNMVQKDEFVQEMIILSQINHRNVVRLLGCCLEVEVPMLVYEFIPNGTLFELIHGKHRTTSIPLDTRLQIAQESAEALAYLHSSASPPIVHGDVKSPNILLGDNYIAKVTDFGASRMLPKDEIQFMTMVQGTLGYLDPEYLQERQLTEKSDVYSFGVVLLELITGKTAIYSDSTEERKGLASSFLMAFKENRLQSILDRNILGVGTELLQEVAQLAKCCLCTKGEERPLMTEVAERLKAIRSTWREQLIESASEETVCLRGNSSHYDPTSTERHGSLMALDLETGR</sequence>
<evidence type="ECO:0000256" key="15">
    <source>
        <dbReference type="SAM" id="SignalP"/>
    </source>
</evidence>
<evidence type="ECO:0000256" key="6">
    <source>
        <dbReference type="ARBA" id="ARBA00022741"/>
    </source>
</evidence>
<evidence type="ECO:0000256" key="7">
    <source>
        <dbReference type="ARBA" id="ARBA00022777"/>
    </source>
</evidence>
<keyword evidence="7" id="KW-0418">Kinase</keyword>
<evidence type="ECO:0000256" key="10">
    <source>
        <dbReference type="ARBA" id="ARBA00023136"/>
    </source>
</evidence>
<feature type="binding site" evidence="13">
    <location>
        <position position="483"/>
    </location>
    <ligand>
        <name>ATP</name>
        <dbReference type="ChEBI" id="CHEBI:30616"/>
    </ligand>
</feature>
<evidence type="ECO:0000256" key="3">
    <source>
        <dbReference type="ARBA" id="ARBA00022679"/>
    </source>
</evidence>
<proteinExistence type="predicted"/>
<dbReference type="InterPro" id="IPR018097">
    <property type="entry name" value="EGF_Ca-bd_CS"/>
</dbReference>
<evidence type="ECO:0000313" key="17">
    <source>
        <dbReference type="EMBL" id="KAG8057864.1"/>
    </source>
</evidence>
<dbReference type="PROSITE" id="PS00107">
    <property type="entry name" value="PROTEIN_KINASE_ATP"/>
    <property type="match status" value="1"/>
</dbReference>
<dbReference type="EMBL" id="JAAALK010000287">
    <property type="protein sequence ID" value="KAG8057864.1"/>
    <property type="molecule type" value="Genomic_DNA"/>
</dbReference>
<dbReference type="SMART" id="SM00181">
    <property type="entry name" value="EGF"/>
    <property type="match status" value="2"/>
</dbReference>
<dbReference type="FunFam" id="1.10.510.10:FF:000084">
    <property type="entry name" value="Wall-associated receptor kinase 2"/>
    <property type="match status" value="1"/>
</dbReference>
<dbReference type="OrthoDB" id="4062651at2759"/>
<dbReference type="GO" id="GO:0004674">
    <property type="term" value="F:protein serine/threonine kinase activity"/>
    <property type="evidence" value="ECO:0007669"/>
    <property type="project" value="UniProtKB-KW"/>
</dbReference>
<keyword evidence="10 14" id="KW-0472">Membrane</keyword>
<keyword evidence="8 13" id="KW-0067">ATP-binding</keyword>
<dbReference type="InterPro" id="IPR000742">
    <property type="entry name" value="EGF"/>
</dbReference>
<keyword evidence="5 15" id="KW-0732">Signal</keyword>
<dbReference type="InterPro" id="IPR025287">
    <property type="entry name" value="WAK_GUB"/>
</dbReference>
<keyword evidence="4 14" id="KW-0812">Transmembrane</keyword>
<evidence type="ECO:0000256" key="12">
    <source>
        <dbReference type="ARBA" id="ARBA00023180"/>
    </source>
</evidence>
<organism evidence="17 18">
    <name type="scientific">Zizania palustris</name>
    <name type="common">Northern wild rice</name>
    <dbReference type="NCBI Taxonomy" id="103762"/>
    <lineage>
        <taxon>Eukaryota</taxon>
        <taxon>Viridiplantae</taxon>
        <taxon>Streptophyta</taxon>
        <taxon>Embryophyta</taxon>
        <taxon>Tracheophyta</taxon>
        <taxon>Spermatophyta</taxon>
        <taxon>Magnoliopsida</taxon>
        <taxon>Liliopsida</taxon>
        <taxon>Poales</taxon>
        <taxon>Poaceae</taxon>
        <taxon>BOP clade</taxon>
        <taxon>Oryzoideae</taxon>
        <taxon>Oryzeae</taxon>
        <taxon>Zizaniinae</taxon>
        <taxon>Zizania</taxon>
    </lineage>
</organism>
<evidence type="ECO:0000313" key="18">
    <source>
        <dbReference type="Proteomes" id="UP000729402"/>
    </source>
</evidence>
<keyword evidence="6 13" id="KW-0547">Nucleotide-binding</keyword>
<feature type="chain" id="PRO_5035265752" description="Protein kinase domain-containing protein" evidence="15">
    <location>
        <begin position="23"/>
        <end position="773"/>
    </location>
</feature>
<evidence type="ECO:0000259" key="16">
    <source>
        <dbReference type="PROSITE" id="PS50011"/>
    </source>
</evidence>
<evidence type="ECO:0000256" key="11">
    <source>
        <dbReference type="ARBA" id="ARBA00023157"/>
    </source>
</evidence>
<dbReference type="Proteomes" id="UP000729402">
    <property type="component" value="Unassembled WGS sequence"/>
</dbReference>
<reference evidence="17" key="2">
    <citation type="submission" date="2021-02" db="EMBL/GenBank/DDBJ databases">
        <authorList>
            <person name="Kimball J.A."/>
            <person name="Haas M.W."/>
            <person name="Macchietto M."/>
            <person name="Kono T."/>
            <person name="Duquette J."/>
            <person name="Shao M."/>
        </authorList>
    </citation>
    <scope>NUCLEOTIDE SEQUENCE</scope>
    <source>
        <tissue evidence="17">Fresh leaf tissue</tissue>
    </source>
</reference>
<name>A0A8J5SMH9_ZIZPA</name>
<dbReference type="InterPro" id="IPR000719">
    <property type="entry name" value="Prot_kinase_dom"/>
</dbReference>
<dbReference type="GO" id="GO:0007166">
    <property type="term" value="P:cell surface receptor signaling pathway"/>
    <property type="evidence" value="ECO:0007669"/>
    <property type="project" value="InterPro"/>
</dbReference>
<accession>A0A8J5SMH9</accession>
<keyword evidence="2" id="KW-0723">Serine/threonine-protein kinase</keyword>
<evidence type="ECO:0000256" key="8">
    <source>
        <dbReference type="ARBA" id="ARBA00022840"/>
    </source>
</evidence>
<dbReference type="PROSITE" id="PS50011">
    <property type="entry name" value="PROTEIN_KINASE_DOM"/>
    <property type="match status" value="1"/>
</dbReference>
<dbReference type="FunFam" id="3.30.200.20:FF:000043">
    <property type="entry name" value="Wall-associated receptor kinase 2"/>
    <property type="match status" value="1"/>
</dbReference>
<evidence type="ECO:0000256" key="14">
    <source>
        <dbReference type="SAM" id="Phobius"/>
    </source>
</evidence>
<evidence type="ECO:0000256" key="13">
    <source>
        <dbReference type="PROSITE-ProRule" id="PRU10141"/>
    </source>
</evidence>
<evidence type="ECO:0000256" key="1">
    <source>
        <dbReference type="ARBA" id="ARBA00004479"/>
    </source>
</evidence>
<keyword evidence="11" id="KW-1015">Disulfide bond</keyword>
<dbReference type="Pfam" id="PF13947">
    <property type="entry name" value="GUB_WAK_bind"/>
    <property type="match status" value="1"/>
</dbReference>
<dbReference type="PROSITE" id="PS00108">
    <property type="entry name" value="PROTEIN_KINASE_ST"/>
    <property type="match status" value="1"/>
</dbReference>
<keyword evidence="12" id="KW-0325">Glycoprotein</keyword>
<dbReference type="GO" id="GO:0005886">
    <property type="term" value="C:plasma membrane"/>
    <property type="evidence" value="ECO:0007669"/>
    <property type="project" value="TreeGrafter"/>
</dbReference>
<feature type="signal peptide" evidence="15">
    <location>
        <begin position="1"/>
        <end position="22"/>
    </location>
</feature>
<dbReference type="GO" id="GO:0005509">
    <property type="term" value="F:calcium ion binding"/>
    <property type="evidence" value="ECO:0007669"/>
    <property type="project" value="InterPro"/>
</dbReference>
<dbReference type="PROSITE" id="PS01187">
    <property type="entry name" value="EGF_CA"/>
    <property type="match status" value="1"/>
</dbReference>
<comment type="subcellular location">
    <subcellularLocation>
        <location evidence="1">Membrane</location>
        <topology evidence="1">Single-pass type I membrane protein</topology>
    </subcellularLocation>
</comment>
<evidence type="ECO:0000256" key="4">
    <source>
        <dbReference type="ARBA" id="ARBA00022692"/>
    </source>
</evidence>
<dbReference type="InterPro" id="IPR045274">
    <property type="entry name" value="WAK-like"/>
</dbReference>
<dbReference type="SMART" id="SM00179">
    <property type="entry name" value="EGF_CA"/>
    <property type="match status" value="1"/>
</dbReference>
<keyword evidence="3" id="KW-0808">Transferase</keyword>
<feature type="domain" description="Protein kinase" evidence="16">
    <location>
        <begin position="455"/>
        <end position="727"/>
    </location>
</feature>
<reference evidence="17" key="1">
    <citation type="journal article" date="2021" name="bioRxiv">
        <title>Whole Genome Assembly and Annotation of Northern Wild Rice, Zizania palustris L., Supports a Whole Genome Duplication in the Zizania Genus.</title>
        <authorList>
            <person name="Haas M."/>
            <person name="Kono T."/>
            <person name="Macchietto M."/>
            <person name="Millas R."/>
            <person name="McGilp L."/>
            <person name="Shao M."/>
            <person name="Duquette J."/>
            <person name="Hirsch C.N."/>
            <person name="Kimball J."/>
        </authorList>
    </citation>
    <scope>NUCLEOTIDE SEQUENCE</scope>
    <source>
        <tissue evidence="17">Fresh leaf tissue</tissue>
    </source>
</reference>
<comment type="caution">
    <text evidence="17">The sequence shown here is derived from an EMBL/GenBank/DDBJ whole genome shotgun (WGS) entry which is preliminary data.</text>
</comment>
<dbReference type="SMART" id="SM00220">
    <property type="entry name" value="S_TKc"/>
    <property type="match status" value="1"/>
</dbReference>
<dbReference type="InterPro" id="IPR001881">
    <property type="entry name" value="EGF-like_Ca-bd_dom"/>
</dbReference>
<keyword evidence="9 14" id="KW-1133">Transmembrane helix</keyword>
<gene>
    <name evidence="17" type="ORF">GUJ93_ZPchr0002g23139</name>
</gene>
<dbReference type="InterPro" id="IPR017441">
    <property type="entry name" value="Protein_kinase_ATP_BS"/>
</dbReference>
<dbReference type="PANTHER" id="PTHR27005:SF482">
    <property type="entry name" value="OS01G0580150 PROTEIN"/>
    <property type="match status" value="1"/>
</dbReference>
<dbReference type="GO" id="GO:0030247">
    <property type="term" value="F:polysaccharide binding"/>
    <property type="evidence" value="ECO:0007669"/>
    <property type="project" value="InterPro"/>
</dbReference>